<evidence type="ECO:0000256" key="4">
    <source>
        <dbReference type="ARBA" id="ARBA00023136"/>
    </source>
</evidence>
<reference evidence="9" key="1">
    <citation type="journal article" date="2020" name="Stud. Mycol.">
        <title>101 Dothideomycetes genomes: a test case for predicting lifestyles and emergence of pathogens.</title>
        <authorList>
            <person name="Haridas S."/>
            <person name="Albert R."/>
            <person name="Binder M."/>
            <person name="Bloem J."/>
            <person name="Labutti K."/>
            <person name="Salamov A."/>
            <person name="Andreopoulos B."/>
            <person name="Baker S."/>
            <person name="Barry K."/>
            <person name="Bills G."/>
            <person name="Bluhm B."/>
            <person name="Cannon C."/>
            <person name="Castanera R."/>
            <person name="Culley D."/>
            <person name="Daum C."/>
            <person name="Ezra D."/>
            <person name="Gonzalez J."/>
            <person name="Henrissat B."/>
            <person name="Kuo A."/>
            <person name="Liang C."/>
            <person name="Lipzen A."/>
            <person name="Lutzoni F."/>
            <person name="Magnuson J."/>
            <person name="Mondo S."/>
            <person name="Nolan M."/>
            <person name="Ohm R."/>
            <person name="Pangilinan J."/>
            <person name="Park H.-J."/>
            <person name="Ramirez L."/>
            <person name="Alfaro M."/>
            <person name="Sun H."/>
            <person name="Tritt A."/>
            <person name="Yoshinaga Y."/>
            <person name="Zwiers L.-H."/>
            <person name="Turgeon B."/>
            <person name="Goodwin S."/>
            <person name="Spatafora J."/>
            <person name="Crous P."/>
            <person name="Grigoriev I."/>
        </authorList>
    </citation>
    <scope>NUCLEOTIDE SEQUENCE</scope>
    <source>
        <strain evidence="9">CBS 690.94</strain>
    </source>
</reference>
<proteinExistence type="predicted"/>
<dbReference type="Pfam" id="PF00026">
    <property type="entry name" value="Asp"/>
    <property type="match status" value="1"/>
</dbReference>
<feature type="region of interest" description="Disordered" evidence="5">
    <location>
        <begin position="417"/>
        <end position="446"/>
    </location>
</feature>
<dbReference type="GO" id="GO:0006508">
    <property type="term" value="P:proteolysis"/>
    <property type="evidence" value="ECO:0007669"/>
    <property type="project" value="UniProtKB-KW"/>
</dbReference>
<evidence type="ECO:0000259" key="8">
    <source>
        <dbReference type="PROSITE" id="PS51767"/>
    </source>
</evidence>
<dbReference type="PANTHER" id="PTHR15549:SF6">
    <property type="entry name" value="MID2 DOMAIN-CONTAINING PROTEIN"/>
    <property type="match status" value="1"/>
</dbReference>
<keyword evidence="9" id="KW-0645">Protease</keyword>
<organism evidence="9 10">
    <name type="scientific">Karstenula rhodostoma CBS 690.94</name>
    <dbReference type="NCBI Taxonomy" id="1392251"/>
    <lineage>
        <taxon>Eukaryota</taxon>
        <taxon>Fungi</taxon>
        <taxon>Dikarya</taxon>
        <taxon>Ascomycota</taxon>
        <taxon>Pezizomycotina</taxon>
        <taxon>Dothideomycetes</taxon>
        <taxon>Pleosporomycetidae</taxon>
        <taxon>Pleosporales</taxon>
        <taxon>Massarineae</taxon>
        <taxon>Didymosphaeriaceae</taxon>
        <taxon>Karstenula</taxon>
    </lineage>
</organism>
<dbReference type="Proteomes" id="UP000799764">
    <property type="component" value="Unassembled WGS sequence"/>
</dbReference>
<dbReference type="Gene3D" id="2.40.70.10">
    <property type="entry name" value="Acid Proteases"/>
    <property type="match status" value="2"/>
</dbReference>
<dbReference type="EMBL" id="MU001493">
    <property type="protein sequence ID" value="KAF2450959.1"/>
    <property type="molecule type" value="Genomic_DNA"/>
</dbReference>
<keyword evidence="9" id="KW-0378">Hydrolase</keyword>
<dbReference type="AlphaFoldDB" id="A0A9P4PY05"/>
<dbReference type="InterPro" id="IPR033121">
    <property type="entry name" value="PEPTIDASE_A1"/>
</dbReference>
<evidence type="ECO:0000256" key="5">
    <source>
        <dbReference type="SAM" id="MobiDB-lite"/>
    </source>
</evidence>
<evidence type="ECO:0000313" key="10">
    <source>
        <dbReference type="Proteomes" id="UP000799764"/>
    </source>
</evidence>
<dbReference type="GO" id="GO:0016020">
    <property type="term" value="C:membrane"/>
    <property type="evidence" value="ECO:0007669"/>
    <property type="project" value="UniProtKB-SubCell"/>
</dbReference>
<keyword evidence="7" id="KW-0732">Signal</keyword>
<feature type="signal peptide" evidence="7">
    <location>
        <begin position="1"/>
        <end position="21"/>
    </location>
</feature>
<dbReference type="SUPFAM" id="SSF50630">
    <property type="entry name" value="Acid proteases"/>
    <property type="match status" value="1"/>
</dbReference>
<feature type="domain" description="Peptidase A1" evidence="8">
    <location>
        <begin position="46"/>
        <end position="392"/>
    </location>
</feature>
<dbReference type="OrthoDB" id="5361565at2759"/>
<comment type="caution">
    <text evidence="9">The sequence shown here is derived from an EMBL/GenBank/DDBJ whole genome shotgun (WGS) entry which is preliminary data.</text>
</comment>
<evidence type="ECO:0000313" key="9">
    <source>
        <dbReference type="EMBL" id="KAF2450959.1"/>
    </source>
</evidence>
<keyword evidence="3 6" id="KW-1133">Transmembrane helix</keyword>
<keyword evidence="10" id="KW-1185">Reference proteome</keyword>
<dbReference type="PROSITE" id="PS51767">
    <property type="entry name" value="PEPTIDASE_A1"/>
    <property type="match status" value="1"/>
</dbReference>
<name>A0A9P4PY05_9PLEO</name>
<dbReference type="GO" id="GO:0071944">
    <property type="term" value="C:cell periphery"/>
    <property type="evidence" value="ECO:0007669"/>
    <property type="project" value="UniProtKB-ARBA"/>
</dbReference>
<evidence type="ECO:0000256" key="3">
    <source>
        <dbReference type="ARBA" id="ARBA00022989"/>
    </source>
</evidence>
<evidence type="ECO:0000256" key="1">
    <source>
        <dbReference type="ARBA" id="ARBA00004167"/>
    </source>
</evidence>
<protein>
    <submittedName>
        <fullName evidence="9">Acid protease</fullName>
    </submittedName>
</protein>
<evidence type="ECO:0000256" key="2">
    <source>
        <dbReference type="ARBA" id="ARBA00022692"/>
    </source>
</evidence>
<keyword evidence="4 6" id="KW-0472">Membrane</keyword>
<evidence type="ECO:0000256" key="6">
    <source>
        <dbReference type="SAM" id="Phobius"/>
    </source>
</evidence>
<dbReference type="InterPro" id="IPR021109">
    <property type="entry name" value="Peptidase_aspartic_dom_sf"/>
</dbReference>
<comment type="subcellular location">
    <subcellularLocation>
        <location evidence="1">Membrane</location>
        <topology evidence="1">Single-pass membrane protein</topology>
    </subcellularLocation>
</comment>
<keyword evidence="2 6" id="KW-0812">Transmembrane</keyword>
<feature type="transmembrane region" description="Helical" evidence="6">
    <location>
        <begin position="450"/>
        <end position="473"/>
    </location>
</feature>
<dbReference type="InterPro" id="IPR051694">
    <property type="entry name" value="Immunoregulatory_rcpt-like"/>
</dbReference>
<feature type="chain" id="PRO_5040183026" evidence="7">
    <location>
        <begin position="22"/>
        <end position="535"/>
    </location>
</feature>
<feature type="compositionally biased region" description="Low complexity" evidence="5">
    <location>
        <begin position="420"/>
        <end position="439"/>
    </location>
</feature>
<sequence length="535" mass="56457">MGPPIGLFSLFLGASRFATLAKSQCQPQPVVAPIQNVSLPNGAFVRGISMTVGSNDQNISLFASGDYNETYIYGTNGLCPDVYSSAACVTLHGGAYDISESSTDKAIGSRKYSDGFGADWTEDTLSFGSNTSLSSFGFGVPRKDFNQAFASQSQLGLGSNSSFLRALVTAGDIGTKAYSIFWGLVGGPAEKQTRGSLILGGLDKSLIADQNDNFTASLFRSSSCGSGMVVTISDILLNWPNGTDTSIFMGSQSAAIQACISPSFAGLMSLPLSYYNNFWSLAGGIPPDNKSEARSFGINYFTMLFDPNDVYYGGLTIKLQNSISVKIPNTELVVPDTYITSNGAVQTNASVRNVVINSLQSNNVNDLPILGRLFMSSAYVMVNQEAGRFSIWQANTASITSDIVAVDTQNNMVSEFCANSTGGSSTATSSPTSSVTSPPQNEESKLSGSAIGGIVVGAVGGIAVLGTIGFFLYRRQGSHGAATGMAQESELHTEDVKPPTYSMVPAGPQELPVDQYNITELDSRAVDSSRYPYRN</sequence>
<dbReference type="PANTHER" id="PTHR15549">
    <property type="entry name" value="PAIRED IMMUNOGLOBULIN-LIKE TYPE 2 RECEPTOR"/>
    <property type="match status" value="1"/>
</dbReference>
<accession>A0A9P4PY05</accession>
<dbReference type="GO" id="GO:0008233">
    <property type="term" value="F:peptidase activity"/>
    <property type="evidence" value="ECO:0007669"/>
    <property type="project" value="UniProtKB-KW"/>
</dbReference>
<gene>
    <name evidence="9" type="ORF">P171DRAFT_427226</name>
</gene>
<evidence type="ECO:0000256" key="7">
    <source>
        <dbReference type="SAM" id="SignalP"/>
    </source>
</evidence>